<dbReference type="GO" id="GO:0072318">
    <property type="term" value="P:clathrin coat disassembly"/>
    <property type="evidence" value="ECO:0007669"/>
    <property type="project" value="TreeGrafter"/>
</dbReference>
<dbReference type="GO" id="GO:0005737">
    <property type="term" value="C:cytoplasm"/>
    <property type="evidence" value="ECO:0007669"/>
    <property type="project" value="TreeGrafter"/>
</dbReference>
<dbReference type="InterPro" id="IPR036869">
    <property type="entry name" value="J_dom_sf"/>
</dbReference>
<dbReference type="Gene3D" id="1.10.287.110">
    <property type="entry name" value="DnaJ domain"/>
    <property type="match status" value="1"/>
</dbReference>
<dbReference type="WBParaSite" id="nRc.2.0.1.t19297-RA">
    <property type="protein sequence ID" value="nRc.2.0.1.t19297-RA"/>
    <property type="gene ID" value="nRc.2.0.1.g19297"/>
</dbReference>
<dbReference type="InterPro" id="IPR001623">
    <property type="entry name" value="DnaJ_domain"/>
</dbReference>
<feature type="compositionally biased region" description="Polar residues" evidence="1">
    <location>
        <begin position="190"/>
        <end position="217"/>
    </location>
</feature>
<feature type="domain" description="J" evidence="2">
    <location>
        <begin position="379"/>
        <end position="439"/>
    </location>
</feature>
<sequence length="443" mass="49017">PHCFNFVIIFRDNGDVAPIITHRDVKITSNHRDTEENTLSVENVVEEGDLLNLSVDFPPSTPERPSHSPNVDLLFSDCNGSTTNVCDHNSKESDSTNDFFGIYTQQEESIQKYSAVEKQSDLMQSWDTLLLENNAPNKNKLAMDIPSVNIHRNVSAPSLVNQNAHKLSSSSSNISHVNSPLVDPFDDLTSFPTSTSGRSSPNHMPMSSSISKQKIQAVNQNNRQTDNFSVNSQQQNLGTSNLRQQPGSFSGISAALNVGQLKKPHNSPMKSAGPTLGGGPSSHTPVFSRPNYSRSNFDSFPTGKPRIDGNAFDDLLSGQNFNFSGNNKAAQSLGAMKRELEVKDMDPNSTKIRDWTEGKQRNVRALLCSLHTVIWEGNDKWEECTMAQLLTPAQVKKYYRKACLAIHPDKLTGSPYEELAKLIFTELNDAWNEFAKSQQLTSS</sequence>
<dbReference type="SUPFAM" id="SSF46565">
    <property type="entry name" value="Chaperone J-domain"/>
    <property type="match status" value="1"/>
</dbReference>
<evidence type="ECO:0000313" key="3">
    <source>
        <dbReference type="Proteomes" id="UP000887565"/>
    </source>
</evidence>
<feature type="region of interest" description="Disordered" evidence="1">
    <location>
        <begin position="188"/>
        <end position="217"/>
    </location>
</feature>
<evidence type="ECO:0000256" key="1">
    <source>
        <dbReference type="SAM" id="MobiDB-lite"/>
    </source>
</evidence>
<proteinExistence type="predicted"/>
<accession>A0A915J0S7</accession>
<dbReference type="AlphaFoldDB" id="A0A915J0S7"/>
<dbReference type="PANTHER" id="PTHR23172:SF19">
    <property type="entry name" value="J DOMAIN-CONTAINING PROTEIN"/>
    <property type="match status" value="1"/>
</dbReference>
<feature type="compositionally biased region" description="Polar residues" evidence="1">
    <location>
        <begin position="281"/>
        <end position="290"/>
    </location>
</feature>
<keyword evidence="3" id="KW-1185">Reference proteome</keyword>
<dbReference type="CDD" id="cd06257">
    <property type="entry name" value="DnaJ"/>
    <property type="match status" value="1"/>
</dbReference>
<dbReference type="GO" id="GO:0030276">
    <property type="term" value="F:clathrin binding"/>
    <property type="evidence" value="ECO:0007669"/>
    <property type="project" value="TreeGrafter"/>
</dbReference>
<dbReference type="GO" id="GO:0031982">
    <property type="term" value="C:vesicle"/>
    <property type="evidence" value="ECO:0007669"/>
    <property type="project" value="TreeGrafter"/>
</dbReference>
<dbReference type="GO" id="GO:0072583">
    <property type="term" value="P:clathrin-dependent endocytosis"/>
    <property type="evidence" value="ECO:0007669"/>
    <property type="project" value="TreeGrafter"/>
</dbReference>
<dbReference type="PROSITE" id="PS50076">
    <property type="entry name" value="DNAJ_2"/>
    <property type="match status" value="1"/>
</dbReference>
<dbReference type="PANTHER" id="PTHR23172">
    <property type="entry name" value="AUXILIN/CYCLIN G-ASSOCIATED KINASE-RELATED"/>
    <property type="match status" value="1"/>
</dbReference>
<name>A0A915J0S7_ROMCU</name>
<evidence type="ECO:0000313" key="4">
    <source>
        <dbReference type="WBParaSite" id="nRc.2.0.1.t19297-RA"/>
    </source>
</evidence>
<evidence type="ECO:0000259" key="2">
    <source>
        <dbReference type="PROSITE" id="PS50076"/>
    </source>
</evidence>
<protein>
    <submittedName>
        <fullName evidence="4">J domain-containing protein</fullName>
    </submittedName>
</protein>
<reference evidence="4" key="1">
    <citation type="submission" date="2022-11" db="UniProtKB">
        <authorList>
            <consortium name="WormBaseParasite"/>
        </authorList>
    </citation>
    <scope>IDENTIFICATION</scope>
</reference>
<organism evidence="3 4">
    <name type="scientific">Romanomermis culicivorax</name>
    <name type="common">Nematode worm</name>
    <dbReference type="NCBI Taxonomy" id="13658"/>
    <lineage>
        <taxon>Eukaryota</taxon>
        <taxon>Metazoa</taxon>
        <taxon>Ecdysozoa</taxon>
        <taxon>Nematoda</taxon>
        <taxon>Enoplea</taxon>
        <taxon>Dorylaimia</taxon>
        <taxon>Mermithida</taxon>
        <taxon>Mermithoidea</taxon>
        <taxon>Mermithidae</taxon>
        <taxon>Romanomermis</taxon>
    </lineage>
</organism>
<feature type="region of interest" description="Disordered" evidence="1">
    <location>
        <begin position="263"/>
        <end position="290"/>
    </location>
</feature>
<dbReference type="Proteomes" id="UP000887565">
    <property type="component" value="Unplaced"/>
</dbReference>
<dbReference type="FunFam" id="1.10.287.110:FF:000002">
    <property type="entry name" value="putative tyrosine-protein phosphatase auxilin isoform X2"/>
    <property type="match status" value="1"/>
</dbReference>